<keyword evidence="15" id="KW-1185">Reference proteome</keyword>
<comment type="caution">
    <text evidence="13">The sequence shown here is derived from an EMBL/GenBank/DDBJ whole genome shotgun (WGS) entry which is preliminary data.</text>
</comment>
<evidence type="ECO:0000256" key="4">
    <source>
        <dbReference type="ARBA" id="ARBA00022741"/>
    </source>
</evidence>
<dbReference type="OrthoDB" id="9763290at2"/>
<feature type="site" description="Important for beta-aspartyl-AMP intermediate formation" evidence="11">
    <location>
        <position position="382"/>
    </location>
</feature>
<dbReference type="GO" id="GO:0005524">
    <property type="term" value="F:ATP binding"/>
    <property type="evidence" value="ECO:0007669"/>
    <property type="project" value="UniProtKB-KW"/>
</dbReference>
<dbReference type="SUPFAM" id="SSF56235">
    <property type="entry name" value="N-terminal nucleophile aminohydrolases (Ntn hydrolases)"/>
    <property type="match status" value="1"/>
</dbReference>
<dbReference type="Gene3D" id="3.60.20.10">
    <property type="entry name" value="Glutamine Phosphoribosylpyrophosphate, subunit 1, domain 1"/>
    <property type="match status" value="1"/>
</dbReference>
<protein>
    <recommendedName>
        <fullName evidence="3">asparagine synthase (glutamine-hydrolyzing)</fullName>
        <ecNumber evidence="3">6.3.5.4</ecNumber>
    </recommendedName>
</protein>
<dbReference type="SUPFAM" id="SSF52402">
    <property type="entry name" value="Adenine nucleotide alpha hydrolases-like"/>
    <property type="match status" value="1"/>
</dbReference>
<keyword evidence="5 10" id="KW-0067">ATP-binding</keyword>
<dbReference type="RefSeq" id="WP_134146138.1">
    <property type="nucleotide sequence ID" value="NZ_PECK01000003.1"/>
</dbReference>
<dbReference type="GO" id="GO:0005829">
    <property type="term" value="C:cytosol"/>
    <property type="evidence" value="ECO:0007669"/>
    <property type="project" value="TreeGrafter"/>
</dbReference>
<dbReference type="EC" id="6.3.5.4" evidence="3"/>
<dbReference type="Gene3D" id="3.40.50.620">
    <property type="entry name" value="HUPs"/>
    <property type="match status" value="1"/>
</dbReference>
<evidence type="ECO:0000313" key="14">
    <source>
        <dbReference type="EMBL" id="TEA05136.1"/>
    </source>
</evidence>
<evidence type="ECO:0000256" key="5">
    <source>
        <dbReference type="ARBA" id="ARBA00022840"/>
    </source>
</evidence>
<evidence type="ECO:0000256" key="11">
    <source>
        <dbReference type="PIRSR" id="PIRSR001589-3"/>
    </source>
</evidence>
<feature type="domain" description="Glutamine amidotransferase type-2" evidence="12">
    <location>
        <begin position="2"/>
        <end position="218"/>
    </location>
</feature>
<dbReference type="GO" id="GO:0004066">
    <property type="term" value="F:asparagine synthase (glutamine-hydrolyzing) activity"/>
    <property type="evidence" value="ECO:0007669"/>
    <property type="project" value="UniProtKB-EC"/>
</dbReference>
<evidence type="ECO:0000256" key="8">
    <source>
        <dbReference type="ARBA" id="ARBA00048741"/>
    </source>
</evidence>
<feature type="binding site" evidence="10">
    <location>
        <position position="297"/>
    </location>
    <ligand>
        <name>ATP</name>
        <dbReference type="ChEBI" id="CHEBI:30616"/>
    </ligand>
</feature>
<dbReference type="CDD" id="cd01991">
    <property type="entry name" value="Asn_synthase_B_C"/>
    <property type="match status" value="1"/>
</dbReference>
<feature type="binding site" evidence="10">
    <location>
        <begin position="380"/>
        <end position="381"/>
    </location>
    <ligand>
        <name>ATP</name>
        <dbReference type="ChEBI" id="CHEBI:30616"/>
    </ligand>
</feature>
<dbReference type="InterPro" id="IPR006426">
    <property type="entry name" value="Asn_synth_AEB"/>
</dbReference>
<evidence type="ECO:0000313" key="15">
    <source>
        <dbReference type="Proteomes" id="UP000294844"/>
    </source>
</evidence>
<dbReference type="AlphaFoldDB" id="A0A4R8SGU7"/>
<evidence type="ECO:0000256" key="9">
    <source>
        <dbReference type="PIRSR" id="PIRSR001589-1"/>
    </source>
</evidence>
<keyword evidence="4 10" id="KW-0547">Nucleotide-binding</keyword>
<dbReference type="Proteomes" id="UP000295685">
    <property type="component" value="Unassembled WGS sequence"/>
</dbReference>
<comment type="similarity">
    <text evidence="2">Belongs to the asparagine synthetase family.</text>
</comment>
<feature type="active site" description="For GATase activity" evidence="9">
    <location>
        <position position="2"/>
    </location>
</feature>
<dbReference type="PROSITE" id="PS51278">
    <property type="entry name" value="GATASE_TYPE_2"/>
    <property type="match status" value="1"/>
</dbReference>
<dbReference type="InterPro" id="IPR014729">
    <property type="entry name" value="Rossmann-like_a/b/a_fold"/>
</dbReference>
<evidence type="ECO:0000256" key="6">
    <source>
        <dbReference type="ARBA" id="ARBA00022888"/>
    </source>
</evidence>
<dbReference type="NCBIfam" id="TIGR01536">
    <property type="entry name" value="asn_synth_AEB"/>
    <property type="match status" value="1"/>
</dbReference>
<keyword evidence="13" id="KW-0436">Ligase</keyword>
<evidence type="ECO:0000256" key="3">
    <source>
        <dbReference type="ARBA" id="ARBA00012737"/>
    </source>
</evidence>
<dbReference type="InterPro" id="IPR017932">
    <property type="entry name" value="GATase_2_dom"/>
</dbReference>
<comment type="catalytic activity">
    <reaction evidence="8">
        <text>L-aspartate + L-glutamine + ATP + H2O = L-asparagine + L-glutamate + AMP + diphosphate + H(+)</text>
        <dbReference type="Rhea" id="RHEA:12228"/>
        <dbReference type="ChEBI" id="CHEBI:15377"/>
        <dbReference type="ChEBI" id="CHEBI:15378"/>
        <dbReference type="ChEBI" id="CHEBI:29985"/>
        <dbReference type="ChEBI" id="CHEBI:29991"/>
        <dbReference type="ChEBI" id="CHEBI:30616"/>
        <dbReference type="ChEBI" id="CHEBI:33019"/>
        <dbReference type="ChEBI" id="CHEBI:58048"/>
        <dbReference type="ChEBI" id="CHEBI:58359"/>
        <dbReference type="ChEBI" id="CHEBI:456215"/>
        <dbReference type="EC" id="6.3.5.4"/>
    </reaction>
</comment>
<dbReference type="CDD" id="cd00712">
    <property type="entry name" value="AsnB"/>
    <property type="match status" value="1"/>
</dbReference>
<evidence type="ECO:0000256" key="2">
    <source>
        <dbReference type="ARBA" id="ARBA00005752"/>
    </source>
</evidence>
<keyword evidence="9" id="KW-0028">Amino-acid biosynthesis</keyword>
<keyword evidence="6 9" id="KW-0061">Asparagine biosynthesis</keyword>
<dbReference type="EMBL" id="PECM01000008">
    <property type="protein sequence ID" value="TEA05136.1"/>
    <property type="molecule type" value="Genomic_DNA"/>
</dbReference>
<sequence>MCGITGWVDHHGLGPDADTVLTRMTDTMALRGPDGAGTWHSDIAGLGHRRLAIIDLAGGAQPMTYSPDPGNEPRLVITYSGEVYNYRELRGELRQRGHEFRTASDTEVVLRAWAEWGPAAAEKLNGIYAFAIWDTSTRTLALVRDRLGVKPLYFRQLGSALTFGSEPKAILAQDNRRPEIDEEGIVQLMLPLLKVPGRSPYADIGEVLPGEIVTFSTNGLVRRRYWNLEEVLAAAPRTGDLTEAAAAVREILDDTVRRQLVSDVPLCTLLSGGLDSTAITALANAQLDGGRVRSFSIDFSAPFNRSEVTPNADSEFALDAAQFIGSEHSSIVLDGAGLADPEVRSECVKSRDLPFGIGDLDMSLYMLCSTIKEHSTVALSGESADEVFGGYLWFHRQDAVQADTFPWMSDSPAHGRLHRRIADLFRPDLRAKLGLDDYVHDQYRTAVGELPAVGASPDEERMRTLTYLGLSRFLPTLLDRKDRLSMAAGLEVRVPFCDHRLVEYVAPLSWSLRTADGREKSVLRSATNDVIPRAVAQRRKSPYPSVPDPTYSAEVARQLGERLADPASRLHELLSPEALRVALEPASAPGVLISNVEAEIALNFDDWLRHYDPVLAL</sequence>
<reference evidence="15 16" key="1">
    <citation type="journal article" date="2019" name="Sci. Rep.">
        <title>Extended insight into the Mycobacterium chelonae-abscessus complex through whole genome sequencing of Mycobacterium salmoniphilum outbreak and Mycobacterium salmoniphilum-like strains.</title>
        <authorList>
            <person name="Behra P.R.K."/>
            <person name="Das S."/>
            <person name="Pettersson B.M.F."/>
            <person name="Shirreff L."/>
            <person name="DuCote T."/>
            <person name="Jacobsson K.G."/>
            <person name="Ennis D.G."/>
            <person name="Kirsebom L.A."/>
        </authorList>
    </citation>
    <scope>NUCLEOTIDE SEQUENCE [LARGE SCALE GENOMIC DNA]</scope>
    <source>
        <strain evidence="14 15">CCUG 60883</strain>
        <strain evidence="13 16">CCUG 60885</strain>
    </source>
</reference>
<dbReference type="InterPro" id="IPR029055">
    <property type="entry name" value="Ntn_hydrolases_N"/>
</dbReference>
<evidence type="ECO:0000313" key="16">
    <source>
        <dbReference type="Proteomes" id="UP000295685"/>
    </source>
</evidence>
<dbReference type="Pfam" id="PF00733">
    <property type="entry name" value="Asn_synthase"/>
    <property type="match status" value="1"/>
</dbReference>
<dbReference type="PIRSF" id="PIRSF001589">
    <property type="entry name" value="Asn_synthetase_glu-h"/>
    <property type="match status" value="1"/>
</dbReference>
<feature type="binding site" evidence="10">
    <location>
        <position position="269"/>
    </location>
    <ligand>
        <name>ATP</name>
        <dbReference type="ChEBI" id="CHEBI:30616"/>
    </ligand>
</feature>
<dbReference type="PANTHER" id="PTHR43284:SF1">
    <property type="entry name" value="ASPARAGINE SYNTHETASE"/>
    <property type="match status" value="1"/>
</dbReference>
<name>A0A4R8SGU7_9MYCO</name>
<keyword evidence="7 9" id="KW-0315">Glutamine amidotransferase</keyword>
<evidence type="ECO:0000256" key="1">
    <source>
        <dbReference type="ARBA" id="ARBA00005187"/>
    </source>
</evidence>
<evidence type="ECO:0000259" key="12">
    <source>
        <dbReference type="PROSITE" id="PS51278"/>
    </source>
</evidence>
<organism evidence="13 16">
    <name type="scientific">Mycobacteroides salmoniphilum</name>
    <dbReference type="NCBI Taxonomy" id="404941"/>
    <lineage>
        <taxon>Bacteria</taxon>
        <taxon>Bacillati</taxon>
        <taxon>Actinomycetota</taxon>
        <taxon>Actinomycetes</taxon>
        <taxon>Mycobacteriales</taxon>
        <taxon>Mycobacteriaceae</taxon>
        <taxon>Mycobacteroides</taxon>
    </lineage>
</organism>
<evidence type="ECO:0000313" key="13">
    <source>
        <dbReference type="EMBL" id="TDZ96039.1"/>
    </source>
</evidence>
<dbReference type="GO" id="GO:0006529">
    <property type="term" value="P:asparagine biosynthetic process"/>
    <property type="evidence" value="ECO:0007669"/>
    <property type="project" value="UniProtKB-KW"/>
</dbReference>
<evidence type="ECO:0000256" key="10">
    <source>
        <dbReference type="PIRSR" id="PIRSR001589-2"/>
    </source>
</evidence>
<gene>
    <name evidence="13" type="primary">asnO_2</name>
    <name evidence="14" type="ORF">CCUG60883_02436</name>
    <name evidence="13" type="ORF">CCUG60885_02177</name>
</gene>
<dbReference type="InterPro" id="IPR001962">
    <property type="entry name" value="Asn_synthase"/>
</dbReference>
<evidence type="ECO:0000256" key="7">
    <source>
        <dbReference type="ARBA" id="ARBA00022962"/>
    </source>
</evidence>
<dbReference type="Proteomes" id="UP000294844">
    <property type="component" value="Unassembled WGS sequence"/>
</dbReference>
<accession>A0A4R8SGU7</accession>
<dbReference type="InterPro" id="IPR051786">
    <property type="entry name" value="ASN_synthetase/amidase"/>
</dbReference>
<proteinExistence type="inferred from homology"/>
<dbReference type="EMBL" id="PECK01000003">
    <property type="protein sequence ID" value="TDZ96039.1"/>
    <property type="molecule type" value="Genomic_DNA"/>
</dbReference>
<feature type="binding site" evidence="10">
    <location>
        <position position="105"/>
    </location>
    <ligand>
        <name>L-glutamine</name>
        <dbReference type="ChEBI" id="CHEBI:58359"/>
    </ligand>
</feature>
<dbReference type="InterPro" id="IPR033738">
    <property type="entry name" value="AsnB_N"/>
</dbReference>
<comment type="pathway">
    <text evidence="1">Amino-acid biosynthesis; L-asparagine biosynthesis; L-asparagine from L-aspartate (L-Gln route): step 1/1.</text>
</comment>
<dbReference type="PANTHER" id="PTHR43284">
    <property type="entry name" value="ASPARAGINE SYNTHETASE (GLUTAMINE-HYDROLYZING)"/>
    <property type="match status" value="1"/>
</dbReference>
<dbReference type="Pfam" id="PF13537">
    <property type="entry name" value="GATase_7"/>
    <property type="match status" value="1"/>
</dbReference>